<accession>A0A4Z0BUF3</accession>
<keyword evidence="4" id="KW-1185">Reference proteome</keyword>
<evidence type="ECO:0000313" key="4">
    <source>
        <dbReference type="Proteomes" id="UP000298180"/>
    </source>
</evidence>
<protein>
    <submittedName>
        <fullName evidence="3">SDR family oxidoreductase</fullName>
    </submittedName>
</protein>
<evidence type="ECO:0000313" key="3">
    <source>
        <dbReference type="EMBL" id="TFZ02936.1"/>
    </source>
</evidence>
<dbReference type="Proteomes" id="UP000298180">
    <property type="component" value="Unassembled WGS sequence"/>
</dbReference>
<evidence type="ECO:0000256" key="1">
    <source>
        <dbReference type="ARBA" id="ARBA00006484"/>
    </source>
</evidence>
<comment type="caution">
    <text evidence="3">The sequence shown here is derived from an EMBL/GenBank/DDBJ whole genome shotgun (WGS) entry which is preliminary data.</text>
</comment>
<dbReference type="EMBL" id="SMLM01000002">
    <property type="protein sequence ID" value="TFZ02936.1"/>
    <property type="molecule type" value="Genomic_DNA"/>
</dbReference>
<dbReference type="PANTHER" id="PTHR43639:SF1">
    <property type="entry name" value="SHORT-CHAIN DEHYDROGENASE_REDUCTASE FAMILY PROTEIN"/>
    <property type="match status" value="1"/>
</dbReference>
<dbReference type="OrthoDB" id="9793499at2"/>
<comment type="similarity">
    <text evidence="1">Belongs to the short-chain dehydrogenases/reductases (SDR) family.</text>
</comment>
<sequence length="252" mass="26167">MSNYVNGIALVIGGTGHLGAAAARELSRRGVDVAVTYRHEGPKVRALVESAPGPGAIEAHQADLLDPASVRSVLEKLALSRRVHTVVYAAGIEVPQHYVSQVPRDTWLQAMQFELGGFFDAAQAAINTLRKGGGGSLVALTSSAIHRYVARDALSAVPKSAVEMLVRAIAREEGRNGIRANCVAPGLLEGGVGLGIIDELGAESLVSKVLATTPLRRLISAQDVAHAVAWLASDEAAAVTGQTLVVDCGQSA</sequence>
<dbReference type="PRINTS" id="PR00081">
    <property type="entry name" value="GDHRDH"/>
</dbReference>
<dbReference type="Pfam" id="PF13561">
    <property type="entry name" value="adh_short_C2"/>
    <property type="match status" value="1"/>
</dbReference>
<dbReference type="InterPro" id="IPR002347">
    <property type="entry name" value="SDR_fam"/>
</dbReference>
<reference evidence="3 4" key="1">
    <citation type="submission" date="2019-03" db="EMBL/GenBank/DDBJ databases">
        <title>Ramlibacter henchirensis DSM 14656, whole genome shotgun sequence.</title>
        <authorList>
            <person name="Zhang X."/>
            <person name="Feng G."/>
            <person name="Zhu H."/>
        </authorList>
    </citation>
    <scope>NUCLEOTIDE SEQUENCE [LARGE SCALE GENOMIC DNA]</scope>
    <source>
        <strain evidence="3 4">DSM 14656</strain>
    </source>
</reference>
<name>A0A4Z0BUF3_9BURK</name>
<dbReference type="SUPFAM" id="SSF51735">
    <property type="entry name" value="NAD(P)-binding Rossmann-fold domains"/>
    <property type="match status" value="1"/>
</dbReference>
<dbReference type="InterPro" id="IPR036291">
    <property type="entry name" value="NAD(P)-bd_dom_sf"/>
</dbReference>
<proteinExistence type="inferred from homology"/>
<dbReference type="RefSeq" id="WP_135264461.1">
    <property type="nucleotide sequence ID" value="NZ_SMLM01000002.1"/>
</dbReference>
<dbReference type="CDD" id="cd05233">
    <property type="entry name" value="SDR_c"/>
    <property type="match status" value="1"/>
</dbReference>
<dbReference type="GO" id="GO:0016491">
    <property type="term" value="F:oxidoreductase activity"/>
    <property type="evidence" value="ECO:0007669"/>
    <property type="project" value="UniProtKB-KW"/>
</dbReference>
<gene>
    <name evidence="3" type="ORF">EZ313_17050</name>
</gene>
<organism evidence="3 4">
    <name type="scientific">Ramlibacter henchirensis</name>
    <dbReference type="NCBI Taxonomy" id="204072"/>
    <lineage>
        <taxon>Bacteria</taxon>
        <taxon>Pseudomonadati</taxon>
        <taxon>Pseudomonadota</taxon>
        <taxon>Betaproteobacteria</taxon>
        <taxon>Burkholderiales</taxon>
        <taxon>Comamonadaceae</taxon>
        <taxon>Ramlibacter</taxon>
    </lineage>
</organism>
<keyword evidence="2" id="KW-0560">Oxidoreductase</keyword>
<dbReference type="Gene3D" id="3.40.50.720">
    <property type="entry name" value="NAD(P)-binding Rossmann-like Domain"/>
    <property type="match status" value="1"/>
</dbReference>
<evidence type="ECO:0000256" key="2">
    <source>
        <dbReference type="ARBA" id="ARBA00023002"/>
    </source>
</evidence>
<dbReference type="AlphaFoldDB" id="A0A4Z0BUF3"/>
<dbReference type="PANTHER" id="PTHR43639">
    <property type="entry name" value="OXIDOREDUCTASE, SHORT-CHAIN DEHYDROGENASE/REDUCTASE FAMILY (AFU_ORTHOLOGUE AFUA_5G02870)"/>
    <property type="match status" value="1"/>
</dbReference>